<feature type="transmembrane region" description="Helical" evidence="1">
    <location>
        <begin position="68"/>
        <end position="85"/>
    </location>
</feature>
<feature type="transmembrane region" description="Helical" evidence="1">
    <location>
        <begin position="196"/>
        <end position="215"/>
    </location>
</feature>
<proteinExistence type="predicted"/>
<feature type="transmembrane region" description="Helical" evidence="1">
    <location>
        <begin position="91"/>
        <end position="112"/>
    </location>
</feature>
<dbReference type="Pfam" id="PF14351">
    <property type="entry name" value="DUF4401"/>
    <property type="match status" value="1"/>
</dbReference>
<keyword evidence="1" id="KW-0812">Transmembrane</keyword>
<keyword evidence="1" id="KW-0472">Membrane</keyword>
<reference evidence="3 4" key="1">
    <citation type="submission" date="2017-03" db="EMBL/GenBank/DDBJ databases">
        <title>Complete genome sequence of the novel DNRA strain Pseudomonas sp. S-6-2 isolated from Chinese polluted river sediment. Journal of Biotechnology.</title>
        <authorList>
            <person name="Li J."/>
            <person name="Xiang F."/>
            <person name="Wang L."/>
            <person name="Xi L."/>
            <person name="Liu J."/>
        </authorList>
    </citation>
    <scope>NUCLEOTIDE SEQUENCE [LARGE SCALE GENOMIC DNA]</scope>
    <source>
        <strain evidence="3 4">S-6-2</strain>
    </source>
</reference>
<dbReference type="KEGG" id="ppha:BVH74_10865"/>
<dbReference type="STRING" id="1931241.BVH74_10865"/>
<feature type="transmembrane region" description="Helical" evidence="1">
    <location>
        <begin position="124"/>
        <end position="145"/>
    </location>
</feature>
<dbReference type="InterPro" id="IPR025513">
    <property type="entry name" value="DUF4401"/>
</dbReference>
<feature type="transmembrane region" description="Helical" evidence="1">
    <location>
        <begin position="330"/>
        <end position="350"/>
    </location>
</feature>
<keyword evidence="4" id="KW-1185">Reference proteome</keyword>
<evidence type="ECO:0000259" key="2">
    <source>
        <dbReference type="Pfam" id="PF14351"/>
    </source>
</evidence>
<dbReference type="EMBL" id="CP020100">
    <property type="protein sequence ID" value="AQZ95220.1"/>
    <property type="molecule type" value="Genomic_DNA"/>
</dbReference>
<dbReference type="AlphaFoldDB" id="A0A1V0B5Q1"/>
<name>A0A1V0B5Q1_9GAMM</name>
<evidence type="ECO:0000256" key="1">
    <source>
        <dbReference type="SAM" id="Phobius"/>
    </source>
</evidence>
<organism evidence="3 4">
    <name type="scientific">Halopseudomonas phragmitis</name>
    <dbReference type="NCBI Taxonomy" id="1931241"/>
    <lineage>
        <taxon>Bacteria</taxon>
        <taxon>Pseudomonadati</taxon>
        <taxon>Pseudomonadota</taxon>
        <taxon>Gammaproteobacteria</taxon>
        <taxon>Pseudomonadales</taxon>
        <taxon>Pseudomonadaceae</taxon>
        <taxon>Halopseudomonas</taxon>
    </lineage>
</organism>
<feature type="transmembrane region" description="Helical" evidence="1">
    <location>
        <begin position="300"/>
        <end position="318"/>
    </location>
</feature>
<accession>A0A1V0B5Q1</accession>
<evidence type="ECO:0000313" key="3">
    <source>
        <dbReference type="EMBL" id="AQZ95220.1"/>
    </source>
</evidence>
<feature type="transmembrane region" description="Helical" evidence="1">
    <location>
        <begin position="35"/>
        <end position="56"/>
    </location>
</feature>
<sequence length="353" mass="38215">MKQAWLDNLLKAMGRERLIDSAQHQGLLELEGSPWWLSLLLGAAAWLSALMIGGAFFMPVMLLADGPWGQMLVGVLMLGASVWLFRQPGLFSAQLALAFSLSGQLIVMIALVQGLDLPTYRLSYPALISALLAAALFWMPATALHRMLCALLVLGNIAVLIGAGPALALYGLLLAGAAVVGWLARAHWALAGLAQWLRPLLNAATLVALVLMLFGHQSVMEMLWQRLGTGTVHHWLPLFYRLGAGLLLLGVGLWLLRNSGRQRLLLLVPLLLLCLLLNQAPGLLVSAALGLAAWQAGSRLWSVVAPVFALGYLGELYYNLHLSLLDKSLVLVLSGMGLLVLRWLALRWIGRLS</sequence>
<dbReference type="Proteomes" id="UP000243488">
    <property type="component" value="Chromosome"/>
</dbReference>
<feature type="domain" description="DUF4401" evidence="2">
    <location>
        <begin position="34"/>
        <end position="347"/>
    </location>
</feature>
<dbReference type="RefSeq" id="WP_080050088.1">
    <property type="nucleotide sequence ID" value="NZ_CP020100.1"/>
</dbReference>
<protein>
    <recommendedName>
        <fullName evidence="2">DUF4401 domain-containing protein</fullName>
    </recommendedName>
</protein>
<feature type="transmembrane region" description="Helical" evidence="1">
    <location>
        <begin position="268"/>
        <end position="294"/>
    </location>
</feature>
<feature type="transmembrane region" description="Helical" evidence="1">
    <location>
        <begin position="235"/>
        <end position="256"/>
    </location>
</feature>
<feature type="transmembrane region" description="Helical" evidence="1">
    <location>
        <begin position="157"/>
        <end position="184"/>
    </location>
</feature>
<keyword evidence="1" id="KW-1133">Transmembrane helix</keyword>
<evidence type="ECO:0000313" key="4">
    <source>
        <dbReference type="Proteomes" id="UP000243488"/>
    </source>
</evidence>
<gene>
    <name evidence="3" type="ORF">BVH74_10865</name>
</gene>